<dbReference type="AlphaFoldDB" id="A0A0N4XFA6"/>
<accession>A0A0N4XFA6</accession>
<name>A0A0N4XFA6_NIPBR</name>
<reference evidence="4" key="1">
    <citation type="submission" date="2017-02" db="UniProtKB">
        <authorList>
            <consortium name="WormBaseParasite"/>
        </authorList>
    </citation>
    <scope>IDENTIFICATION</scope>
</reference>
<sequence length="229" mass="26313">MRGERRRGDEGDDAGVRWDARKLGEFGRDLIVLMEKIEDVHESTTSHTGANVEIGKISRLVSKALGDHHEIFGILKKDHDGQREMRRHLELCTAESKNLLVQTKEILEELRRWRQEQSEANDLRLKDEQASKPFIDDCKERLRVIDRKEEESKRSEQGHGKRRMKNPIAQGETMKKGTIGRGDAINPMTRATSWNRRQHEGTVANTSRGGEYIELQYDISTTSCTSCML</sequence>
<dbReference type="EMBL" id="UYSL01000855">
    <property type="protein sequence ID" value="VDL64514.1"/>
    <property type="molecule type" value="Genomic_DNA"/>
</dbReference>
<dbReference type="WBParaSite" id="NBR_0000120801-mRNA-1">
    <property type="protein sequence ID" value="NBR_0000120801-mRNA-1"/>
    <property type="gene ID" value="NBR_0000120801"/>
</dbReference>
<feature type="region of interest" description="Disordered" evidence="1">
    <location>
        <begin position="146"/>
        <end position="186"/>
    </location>
</feature>
<protein>
    <submittedName>
        <fullName evidence="4">SynN domain-containing protein</fullName>
    </submittedName>
</protein>
<evidence type="ECO:0000313" key="3">
    <source>
        <dbReference type="Proteomes" id="UP000271162"/>
    </source>
</evidence>
<reference evidence="2 3" key="2">
    <citation type="submission" date="2018-11" db="EMBL/GenBank/DDBJ databases">
        <authorList>
            <consortium name="Pathogen Informatics"/>
        </authorList>
    </citation>
    <scope>NUCLEOTIDE SEQUENCE [LARGE SCALE GENOMIC DNA]</scope>
</reference>
<evidence type="ECO:0000313" key="2">
    <source>
        <dbReference type="EMBL" id="VDL64514.1"/>
    </source>
</evidence>
<proteinExistence type="predicted"/>
<organism evidence="4">
    <name type="scientific">Nippostrongylus brasiliensis</name>
    <name type="common">Rat hookworm</name>
    <dbReference type="NCBI Taxonomy" id="27835"/>
    <lineage>
        <taxon>Eukaryota</taxon>
        <taxon>Metazoa</taxon>
        <taxon>Ecdysozoa</taxon>
        <taxon>Nematoda</taxon>
        <taxon>Chromadorea</taxon>
        <taxon>Rhabditida</taxon>
        <taxon>Rhabditina</taxon>
        <taxon>Rhabditomorpha</taxon>
        <taxon>Strongyloidea</taxon>
        <taxon>Heligmosomidae</taxon>
        <taxon>Nippostrongylus</taxon>
    </lineage>
</organism>
<evidence type="ECO:0000256" key="1">
    <source>
        <dbReference type="SAM" id="MobiDB-lite"/>
    </source>
</evidence>
<evidence type="ECO:0000313" key="4">
    <source>
        <dbReference type="WBParaSite" id="NBR_0000120801-mRNA-1"/>
    </source>
</evidence>
<keyword evidence="3" id="KW-1185">Reference proteome</keyword>
<gene>
    <name evidence="2" type="ORF">NBR_LOCUS1209</name>
</gene>
<feature type="compositionally biased region" description="Basic and acidic residues" evidence="1">
    <location>
        <begin position="146"/>
        <end position="159"/>
    </location>
</feature>
<dbReference type="Proteomes" id="UP000271162">
    <property type="component" value="Unassembled WGS sequence"/>
</dbReference>